<name>A0A8S4NVB0_OWEFU</name>
<evidence type="ECO:0000313" key="3">
    <source>
        <dbReference type="Proteomes" id="UP000749559"/>
    </source>
</evidence>
<keyword evidence="3" id="KW-1185">Reference proteome</keyword>
<dbReference type="AlphaFoldDB" id="A0A8S4NVB0"/>
<gene>
    <name evidence="2" type="ORF">OFUS_LOCUS11882</name>
</gene>
<feature type="signal peptide" evidence="1">
    <location>
        <begin position="1"/>
        <end position="27"/>
    </location>
</feature>
<proteinExistence type="predicted"/>
<evidence type="ECO:0000313" key="2">
    <source>
        <dbReference type="EMBL" id="CAH1785879.1"/>
    </source>
</evidence>
<organism evidence="2 3">
    <name type="scientific">Owenia fusiformis</name>
    <name type="common">Polychaete worm</name>
    <dbReference type="NCBI Taxonomy" id="6347"/>
    <lineage>
        <taxon>Eukaryota</taxon>
        <taxon>Metazoa</taxon>
        <taxon>Spiralia</taxon>
        <taxon>Lophotrochozoa</taxon>
        <taxon>Annelida</taxon>
        <taxon>Polychaeta</taxon>
        <taxon>Sedentaria</taxon>
        <taxon>Canalipalpata</taxon>
        <taxon>Sabellida</taxon>
        <taxon>Oweniida</taxon>
        <taxon>Oweniidae</taxon>
        <taxon>Owenia</taxon>
    </lineage>
</organism>
<protein>
    <submittedName>
        <fullName evidence="2">Uncharacterized protein</fullName>
    </submittedName>
</protein>
<comment type="caution">
    <text evidence="2">The sequence shown here is derived from an EMBL/GenBank/DDBJ whole genome shotgun (WGS) entry which is preliminary data.</text>
</comment>
<dbReference type="Proteomes" id="UP000749559">
    <property type="component" value="Unassembled WGS sequence"/>
</dbReference>
<feature type="chain" id="PRO_5035790555" evidence="1">
    <location>
        <begin position="28"/>
        <end position="171"/>
    </location>
</feature>
<evidence type="ECO:0000256" key="1">
    <source>
        <dbReference type="SAM" id="SignalP"/>
    </source>
</evidence>
<reference evidence="2" key="1">
    <citation type="submission" date="2022-03" db="EMBL/GenBank/DDBJ databases">
        <authorList>
            <person name="Martin C."/>
        </authorList>
    </citation>
    <scope>NUCLEOTIDE SEQUENCE</scope>
</reference>
<accession>A0A8S4NVB0</accession>
<sequence>MEHPLFRTLRILISCFVLLIFATLGFSQEGVLLEEENCGAVIGPNEEPFTIPYLRETGKTNIIAFQVAGEVIRLYNIDEDKRAVRYNLQNFRKEESPQNEPDLINYYMKIKLRHKTYVHIKVSQYLPGTGKPESPFLRWVVKGFKRRDCICGNTRDCKIPRGAIKSDKNDW</sequence>
<keyword evidence="1" id="KW-0732">Signal</keyword>
<dbReference type="EMBL" id="CAIIXF020000006">
    <property type="protein sequence ID" value="CAH1785879.1"/>
    <property type="molecule type" value="Genomic_DNA"/>
</dbReference>